<dbReference type="Pfam" id="PF24211">
    <property type="entry name" value="DUF7432"/>
    <property type="match status" value="1"/>
</dbReference>
<dbReference type="RefSeq" id="YP_010002264.1">
    <property type="nucleotide sequence ID" value="NC_053242.1"/>
</dbReference>
<evidence type="ECO:0000313" key="1">
    <source>
        <dbReference type="EMBL" id="QGJ93407.1"/>
    </source>
</evidence>
<reference evidence="1 2" key="1">
    <citation type="submission" date="2019-10" db="EMBL/GenBank/DDBJ databases">
        <authorList>
            <person name="Case Z.W."/>
            <person name="Garlena R.A."/>
            <person name="Russell D.A."/>
            <person name="Pope W.H."/>
            <person name="Jacobs-Sera D."/>
            <person name="Hatfull G.F."/>
        </authorList>
    </citation>
    <scope>NUCLEOTIDE SEQUENCE [LARGE SCALE GENOMIC DNA]</scope>
</reference>
<keyword evidence="2" id="KW-1185">Reference proteome</keyword>
<dbReference type="GeneID" id="63026811"/>
<proteinExistence type="predicted"/>
<accession>A0A649VLZ6</accession>
<organism evidence="1 2">
    <name type="scientific">Gordonia phage Leonard</name>
    <dbReference type="NCBI Taxonomy" id="2656539"/>
    <lineage>
        <taxon>Viruses</taxon>
        <taxon>Duplodnaviria</taxon>
        <taxon>Heunggongvirae</taxon>
        <taxon>Uroviricota</taxon>
        <taxon>Caudoviricetes</taxon>
        <taxon>Stackebrandtviridae</taxon>
        <taxon>Schenleyvirinae</taxon>
        <taxon>Leonardvirus</taxon>
        <taxon>Leonardvirus leonard</taxon>
    </lineage>
</organism>
<gene>
    <name evidence="1" type="primary">45</name>
    <name evidence="1" type="ORF">SEA_LEONARD_45</name>
</gene>
<sequence length="177" mass="19642">MYTHEQVFVVASGSFHTHRQKALTMPTAPTDNRPESVADLQDSTHDGDLAYTVLSVHDLGRIARVPGALAALGTLLDVLRNDAGDEERPAVMVDDRNGVGVISAQQPFTEDEGARQVASSQERYDRGHALYQEYLDLMHAEAGVDHNRLDAFATKHRYAWGYYLKRERIPAPLAEAK</sequence>
<evidence type="ECO:0000313" key="2">
    <source>
        <dbReference type="Proteomes" id="UP000422378"/>
    </source>
</evidence>
<dbReference type="EMBL" id="MN586026">
    <property type="protein sequence ID" value="QGJ93407.1"/>
    <property type="molecule type" value="Genomic_DNA"/>
</dbReference>
<dbReference type="KEGG" id="vg:63026811"/>
<dbReference type="InterPro" id="IPR055855">
    <property type="entry name" value="DUF7432"/>
</dbReference>
<name>A0A649VLZ6_9CAUD</name>
<dbReference type="Proteomes" id="UP000422378">
    <property type="component" value="Segment"/>
</dbReference>
<protein>
    <submittedName>
        <fullName evidence="1">Uncharacterized protein</fullName>
    </submittedName>
</protein>